<sequence>MAEYEKIVLVTRRTRLAELVERFNTRSQARFYLEHAGQDFEDYAREDDTYRRSLDALHKLLELGLPVQQVDRSLVPTFLFTGKELVVTVGQDGLVANVAKYVGSQPIVGVNPDPERFDGVLLPFGVDKARVAVRHVLEDQARFREVTLAEVVLSDGQRLLGFNDLFLGARTHVSARYTLHYERHAESQSSSGIIVSTGAGSSGWLSSVFTLAQGLTEATGGQPGQPWRFSWEDPRLAFVVREPFISRHSAASVVAGFVSAQQELEVESRMPSGGVIFSDGVEEDFLAFNAGTTARVRPATQRARLVVR</sequence>
<dbReference type="GO" id="GO:0016301">
    <property type="term" value="F:kinase activity"/>
    <property type="evidence" value="ECO:0007669"/>
    <property type="project" value="UniProtKB-KW"/>
</dbReference>
<evidence type="ECO:0000313" key="2">
    <source>
        <dbReference type="Proteomes" id="UP001611383"/>
    </source>
</evidence>
<name>A0ABY9WX57_9BACT</name>
<dbReference type="PANTHER" id="PTHR13158">
    <property type="match status" value="1"/>
</dbReference>
<accession>A0ABY9WX57</accession>
<keyword evidence="1" id="KW-0418">Kinase</keyword>
<gene>
    <name evidence="1" type="ORF">F0U60_29170</name>
</gene>
<evidence type="ECO:0000313" key="1">
    <source>
        <dbReference type="EMBL" id="WNG47746.1"/>
    </source>
</evidence>
<dbReference type="SUPFAM" id="SSF111331">
    <property type="entry name" value="NAD kinase/diacylglycerol kinase-like"/>
    <property type="match status" value="1"/>
</dbReference>
<protein>
    <submittedName>
        <fullName evidence="1">NAD+ kinase</fullName>
    </submittedName>
</protein>
<dbReference type="InterPro" id="IPR016064">
    <property type="entry name" value="NAD/diacylglycerol_kinase_sf"/>
</dbReference>
<dbReference type="PANTHER" id="PTHR13158:SF5">
    <property type="entry name" value="NAD KINASE 2, MITOCHONDRIAL"/>
    <property type="match status" value="1"/>
</dbReference>
<dbReference type="RefSeq" id="WP_395804435.1">
    <property type="nucleotide sequence ID" value="NZ_CP043494.1"/>
</dbReference>
<organism evidence="1 2">
    <name type="scientific">Archangium minus</name>
    <dbReference type="NCBI Taxonomy" id="83450"/>
    <lineage>
        <taxon>Bacteria</taxon>
        <taxon>Pseudomonadati</taxon>
        <taxon>Myxococcota</taxon>
        <taxon>Myxococcia</taxon>
        <taxon>Myxococcales</taxon>
        <taxon>Cystobacterineae</taxon>
        <taxon>Archangiaceae</taxon>
        <taxon>Archangium</taxon>
    </lineage>
</organism>
<keyword evidence="1" id="KW-0808">Transferase</keyword>
<reference evidence="1 2" key="1">
    <citation type="submission" date="2019-08" db="EMBL/GenBank/DDBJ databases">
        <title>Archangium and Cystobacter genomes.</title>
        <authorList>
            <person name="Chen I.-C.K."/>
            <person name="Wielgoss S."/>
        </authorList>
    </citation>
    <scope>NUCLEOTIDE SEQUENCE [LARGE SCALE GENOMIC DNA]</scope>
    <source>
        <strain evidence="1 2">Cbm 6</strain>
    </source>
</reference>
<proteinExistence type="predicted"/>
<keyword evidence="2" id="KW-1185">Reference proteome</keyword>
<dbReference type="Proteomes" id="UP001611383">
    <property type="component" value="Chromosome"/>
</dbReference>
<dbReference type="EMBL" id="CP043494">
    <property type="protein sequence ID" value="WNG47746.1"/>
    <property type="molecule type" value="Genomic_DNA"/>
</dbReference>